<name>A0A6A4VLL7_AMPAM</name>
<feature type="compositionally biased region" description="Basic and acidic residues" evidence="1">
    <location>
        <begin position="512"/>
        <end position="535"/>
    </location>
</feature>
<comment type="caution">
    <text evidence="2">The sequence shown here is derived from an EMBL/GenBank/DDBJ whole genome shotgun (WGS) entry which is preliminary data.</text>
</comment>
<feature type="region of interest" description="Disordered" evidence="1">
    <location>
        <begin position="385"/>
        <end position="603"/>
    </location>
</feature>
<dbReference type="Proteomes" id="UP000440578">
    <property type="component" value="Unassembled WGS sequence"/>
</dbReference>
<proteinExistence type="predicted"/>
<evidence type="ECO:0000313" key="3">
    <source>
        <dbReference type="Proteomes" id="UP000440578"/>
    </source>
</evidence>
<dbReference type="EMBL" id="VIIS01001897">
    <property type="protein sequence ID" value="KAF0291228.1"/>
    <property type="molecule type" value="Genomic_DNA"/>
</dbReference>
<dbReference type="OrthoDB" id="1734063at2759"/>
<protein>
    <submittedName>
        <fullName evidence="2">Uncharacterized protein</fullName>
    </submittedName>
</protein>
<feature type="compositionally biased region" description="Acidic residues" evidence="1">
    <location>
        <begin position="111"/>
        <end position="124"/>
    </location>
</feature>
<feature type="compositionally biased region" description="Polar residues" evidence="1">
    <location>
        <begin position="64"/>
        <end position="83"/>
    </location>
</feature>
<feature type="compositionally biased region" description="Polar residues" evidence="1">
    <location>
        <begin position="487"/>
        <end position="502"/>
    </location>
</feature>
<feature type="compositionally biased region" description="Acidic residues" evidence="1">
    <location>
        <begin position="409"/>
        <end position="418"/>
    </location>
</feature>
<evidence type="ECO:0000313" key="2">
    <source>
        <dbReference type="EMBL" id="KAF0291228.1"/>
    </source>
</evidence>
<feature type="compositionally biased region" description="Basic and acidic residues" evidence="1">
    <location>
        <begin position="221"/>
        <end position="232"/>
    </location>
</feature>
<feature type="compositionally biased region" description="Basic and acidic residues" evidence="1">
    <location>
        <begin position="241"/>
        <end position="261"/>
    </location>
</feature>
<feature type="compositionally biased region" description="Acidic residues" evidence="1">
    <location>
        <begin position="390"/>
        <end position="402"/>
    </location>
</feature>
<organism evidence="2 3">
    <name type="scientific">Amphibalanus amphitrite</name>
    <name type="common">Striped barnacle</name>
    <name type="synonym">Balanus amphitrite</name>
    <dbReference type="NCBI Taxonomy" id="1232801"/>
    <lineage>
        <taxon>Eukaryota</taxon>
        <taxon>Metazoa</taxon>
        <taxon>Ecdysozoa</taxon>
        <taxon>Arthropoda</taxon>
        <taxon>Crustacea</taxon>
        <taxon>Multicrustacea</taxon>
        <taxon>Cirripedia</taxon>
        <taxon>Thoracica</taxon>
        <taxon>Thoracicalcarea</taxon>
        <taxon>Balanomorpha</taxon>
        <taxon>Balanoidea</taxon>
        <taxon>Balanidae</taxon>
        <taxon>Amphibalaninae</taxon>
        <taxon>Amphibalanus</taxon>
    </lineage>
</organism>
<sequence>MKRGEIRDEAHRGYADSRRTVSAMLDTLAQKKTDANCKEVAKDGMTCYQCTDAKGFQTEDCAYASNSKDPNNQHVSYSESSSYGDPKQGKHSSTPGNKHKRDGGDTYNFDYEPDFDGIEIDSERDDYHSGPHGGRNSQDPDEHFSGEDDFLTPDEEQDKARYQTPGAFKSGRFRDTYAGRVRSRSKRHAGHYHGPGDRSNITEHQPVADDSYTGRALARFLSDEEHNHEVGPRTDTQGELQYHKDTPQYHSEEPQYREESQYRAGVPQYGENTPEYRQAEPQYSKEVPQYHSDARPAQRRSGGGYHVRGVVPEYHRKVESSQSSGGGYDRYGTGQRRPAPPPPSQDYTEEEHDAGYRDGDHSATIGDLFDYRFGKAPIDDKFVERLQEDRQDDEPAEYEYDDSERPEYEDPNVPDYDYDYQGSGQDYEYVDYPSQRRPSRAPEDTPNRYSDYRDGPPEYYSRNPSGPTYPAVDSYPAQRQQRRGAENSRNTDSQEPEPSQRSYGADSAATYNKDRYQRHQADDRDNSVKERERAQDMAPLNDEPAPYETHTYTNPDATRSYEVSAHSRPSLTDDLGMPRGYLHSDTRPTNGRSAPGYGDGLETRYYRPETYASLNRGSAMTRQYQDPGREFFRSHPVGFEHFPNFDYVEKEKKNK</sequence>
<feature type="compositionally biased region" description="Acidic residues" evidence="1">
    <location>
        <begin position="147"/>
        <end position="157"/>
    </location>
</feature>
<keyword evidence="3" id="KW-1185">Reference proteome</keyword>
<gene>
    <name evidence="2" type="ORF">FJT64_001157</name>
</gene>
<feature type="compositionally biased region" description="Basic residues" evidence="1">
    <location>
        <begin position="181"/>
        <end position="191"/>
    </location>
</feature>
<feature type="compositionally biased region" description="Basic and acidic residues" evidence="1">
    <location>
        <begin position="440"/>
        <end position="456"/>
    </location>
</feature>
<accession>A0A6A4VLL7</accession>
<evidence type="ECO:0000256" key="1">
    <source>
        <dbReference type="SAM" id="MobiDB-lite"/>
    </source>
</evidence>
<feature type="region of interest" description="Disordered" evidence="1">
    <location>
        <begin position="62"/>
        <end position="364"/>
    </location>
</feature>
<reference evidence="2 3" key="1">
    <citation type="submission" date="2019-07" db="EMBL/GenBank/DDBJ databases">
        <title>Draft genome assembly of a fouling barnacle, Amphibalanus amphitrite (Darwin, 1854): The first reference genome for Thecostraca.</title>
        <authorList>
            <person name="Kim W."/>
        </authorList>
    </citation>
    <scope>NUCLEOTIDE SEQUENCE [LARGE SCALE GENOMIC DNA]</scope>
    <source>
        <strain evidence="2">SNU_AA5</strain>
        <tissue evidence="2">Soma without cirri and trophi</tissue>
    </source>
</reference>
<dbReference type="AlphaFoldDB" id="A0A6A4VLL7"/>